<sequence>MGSLGCFGKIALTVFGQGGSRPWTPCKDEAASRARLRVEQNGWVRWAVSGKSRSRFWTGRQSPLDPQQGRSGFESTLEGGAKRMGSLGCFDRKSRSRFWTGRQSPLDPRQGRSGFESTLEGGAKRMGSLGCFGKIALTVFGQGGSRPWTLARTKRLREHA</sequence>
<accession>A0ABY4RU47</accession>
<name>A0ABY4RU47_9BACL</name>
<feature type="region of interest" description="Disordered" evidence="1">
    <location>
        <begin position="57"/>
        <end position="87"/>
    </location>
</feature>
<evidence type="ECO:0000313" key="2">
    <source>
        <dbReference type="EMBL" id="UQZ86022.1"/>
    </source>
</evidence>
<reference evidence="2" key="2">
    <citation type="journal article" date="2021" name="J Anim Sci Technol">
        <title>Complete genome sequence of Paenibacillus konkukensis sp. nov. SK3146 as a potential probiotic strain.</title>
        <authorList>
            <person name="Jung H.I."/>
            <person name="Park S."/>
            <person name="Niu K.M."/>
            <person name="Lee S.W."/>
            <person name="Kothari D."/>
            <person name="Yi K.J."/>
            <person name="Kim S.K."/>
        </authorList>
    </citation>
    <scope>NUCLEOTIDE SEQUENCE</scope>
    <source>
        <strain evidence="2">SK3146</strain>
    </source>
</reference>
<protein>
    <submittedName>
        <fullName evidence="2">Uncharacterized protein</fullName>
    </submittedName>
</protein>
<dbReference type="Proteomes" id="UP001057134">
    <property type="component" value="Chromosome"/>
</dbReference>
<evidence type="ECO:0000313" key="3">
    <source>
        <dbReference type="Proteomes" id="UP001057134"/>
    </source>
</evidence>
<proteinExistence type="predicted"/>
<reference evidence="2" key="1">
    <citation type="submission" date="2018-02" db="EMBL/GenBank/DDBJ databases">
        <authorList>
            <person name="Kim S.-K."/>
            <person name="Jung H.-I."/>
            <person name="Lee S.-W."/>
        </authorList>
    </citation>
    <scope>NUCLEOTIDE SEQUENCE</scope>
    <source>
        <strain evidence="2">SK3146</strain>
    </source>
</reference>
<organism evidence="2 3">
    <name type="scientific">Paenibacillus konkukensis</name>
    <dbReference type="NCBI Taxonomy" id="2020716"/>
    <lineage>
        <taxon>Bacteria</taxon>
        <taxon>Bacillati</taxon>
        <taxon>Bacillota</taxon>
        <taxon>Bacilli</taxon>
        <taxon>Bacillales</taxon>
        <taxon>Paenibacillaceae</taxon>
        <taxon>Paenibacillus</taxon>
    </lineage>
</organism>
<feature type="compositionally biased region" description="Polar residues" evidence="1">
    <location>
        <begin position="59"/>
        <end position="74"/>
    </location>
</feature>
<gene>
    <name evidence="2" type="ORF">SK3146_05314</name>
</gene>
<evidence type="ECO:0000256" key="1">
    <source>
        <dbReference type="SAM" id="MobiDB-lite"/>
    </source>
</evidence>
<keyword evidence="3" id="KW-1185">Reference proteome</keyword>
<dbReference type="EMBL" id="CP027059">
    <property type="protein sequence ID" value="UQZ86022.1"/>
    <property type="molecule type" value="Genomic_DNA"/>
</dbReference>